<feature type="region of interest" description="Disordered" evidence="1">
    <location>
        <begin position="1"/>
        <end position="35"/>
    </location>
</feature>
<keyword evidence="2" id="KW-1133">Transmembrane helix</keyword>
<sequence>MDTNNSSRSTVPSEQISSHEALNQQARQALDSETPQRSLVPRGITIGLAMFALVLSLAGYGFRLMVGDDVETVLRHAAVIVPAFMLGIPLFFWVGSRILNKVKGLHIESWNAISLGYLTSCISMLWLMGTYS</sequence>
<keyword evidence="4" id="KW-1185">Reference proteome</keyword>
<reference evidence="3 4" key="1">
    <citation type="submission" date="2019-09" db="EMBL/GenBank/DDBJ databases">
        <title>Draft genome sequence of Psychrobacter nivimaris LAMA 639, in search for biotechnological relevant genes.</title>
        <authorList>
            <person name="Lima A.O.S."/>
            <person name="Staloch B.E.K."/>
            <person name="Freitas R.C."/>
            <person name="Niero H."/>
            <person name="Silva M.A.C."/>
        </authorList>
    </citation>
    <scope>NUCLEOTIDE SEQUENCE [LARGE SCALE GENOMIC DNA]</scope>
    <source>
        <strain evidence="3 4">LAMA 639</strain>
    </source>
</reference>
<evidence type="ECO:0000313" key="4">
    <source>
        <dbReference type="Proteomes" id="UP000471465"/>
    </source>
</evidence>
<evidence type="ECO:0000256" key="1">
    <source>
        <dbReference type="SAM" id="MobiDB-lite"/>
    </source>
</evidence>
<name>A0A6N7BZF3_9GAMM</name>
<dbReference type="EMBL" id="VZIZ01000019">
    <property type="protein sequence ID" value="KAF0568456.1"/>
    <property type="molecule type" value="Genomic_DNA"/>
</dbReference>
<feature type="transmembrane region" description="Helical" evidence="2">
    <location>
        <begin position="107"/>
        <end position="128"/>
    </location>
</feature>
<evidence type="ECO:0000313" key="3">
    <source>
        <dbReference type="EMBL" id="KAF0568456.1"/>
    </source>
</evidence>
<keyword evidence="2" id="KW-0812">Transmembrane</keyword>
<accession>A0A6N7BZF3</accession>
<evidence type="ECO:0000256" key="2">
    <source>
        <dbReference type="SAM" id="Phobius"/>
    </source>
</evidence>
<keyword evidence="2" id="KW-0472">Membrane</keyword>
<feature type="transmembrane region" description="Helical" evidence="2">
    <location>
        <begin position="74"/>
        <end position="95"/>
    </location>
</feature>
<dbReference type="AlphaFoldDB" id="A0A6N7BZF3"/>
<gene>
    <name evidence="3" type="ORF">FQV37_864</name>
</gene>
<comment type="caution">
    <text evidence="3">The sequence shown here is derived from an EMBL/GenBank/DDBJ whole genome shotgun (WGS) entry which is preliminary data.</text>
</comment>
<dbReference type="Proteomes" id="UP000471465">
    <property type="component" value="Unassembled WGS sequence"/>
</dbReference>
<protein>
    <submittedName>
        <fullName evidence="3">Uncharacterized protein</fullName>
    </submittedName>
</protein>
<dbReference type="RefSeq" id="WP_160022286.1">
    <property type="nucleotide sequence ID" value="NZ_VZIZ01000019.1"/>
</dbReference>
<proteinExistence type="predicted"/>
<feature type="transmembrane region" description="Helical" evidence="2">
    <location>
        <begin position="43"/>
        <end position="62"/>
    </location>
</feature>
<organism evidence="3 4">
    <name type="scientific">Psychrobacter nivimaris</name>
    <dbReference type="NCBI Taxonomy" id="281738"/>
    <lineage>
        <taxon>Bacteria</taxon>
        <taxon>Pseudomonadati</taxon>
        <taxon>Pseudomonadota</taxon>
        <taxon>Gammaproteobacteria</taxon>
        <taxon>Moraxellales</taxon>
        <taxon>Moraxellaceae</taxon>
        <taxon>Psychrobacter</taxon>
    </lineage>
</organism>